<evidence type="ECO:0000256" key="3">
    <source>
        <dbReference type="SAM" id="Phobius"/>
    </source>
</evidence>
<gene>
    <name evidence="5" type="ORF">QRO08_22415</name>
</gene>
<keyword evidence="3" id="KW-1133">Transmembrane helix</keyword>
<feature type="region of interest" description="Disordered" evidence="2">
    <location>
        <begin position="188"/>
        <end position="207"/>
    </location>
</feature>
<feature type="domain" description="Thioredoxin" evidence="4">
    <location>
        <begin position="49"/>
        <end position="231"/>
    </location>
</feature>
<dbReference type="InterPro" id="IPR013766">
    <property type="entry name" value="Thioredoxin_domain"/>
</dbReference>
<organism evidence="5 6">
    <name type="scientific">Paracidovorax citrulli</name>
    <name type="common">Acidovorax citrulli</name>
    <dbReference type="NCBI Taxonomy" id="80869"/>
    <lineage>
        <taxon>Bacteria</taxon>
        <taxon>Pseudomonadati</taxon>
        <taxon>Pseudomonadota</taxon>
        <taxon>Betaproteobacteria</taxon>
        <taxon>Burkholderiales</taxon>
        <taxon>Comamonadaceae</taxon>
        <taxon>Paracidovorax</taxon>
    </lineage>
</organism>
<dbReference type="Proteomes" id="UP001242732">
    <property type="component" value="Chromosome"/>
</dbReference>
<dbReference type="PROSITE" id="PS51352">
    <property type="entry name" value="THIOREDOXIN_2"/>
    <property type="match status" value="1"/>
</dbReference>
<reference evidence="5 6" key="1">
    <citation type="submission" date="2023-06" db="EMBL/GenBank/DDBJ databases">
        <authorList>
            <person name="Ham H."/>
            <person name="Park D.S."/>
        </authorList>
    </citation>
    <scope>NUCLEOTIDE SEQUENCE [LARGE SCALE GENOMIC DNA]</scope>
    <source>
        <strain evidence="5 6">KACC 17005</strain>
    </source>
</reference>
<feature type="compositionally biased region" description="Pro residues" evidence="2">
    <location>
        <begin position="51"/>
        <end position="63"/>
    </location>
</feature>
<accession>A0ABY9ANL4</accession>
<sequence>MRPTITRLLRWRTALSYIEWPIAAAAILLAAALAIAIWPEHPQVPSSEPQPAQPAPPMPPGPPWTHGRSDARFTITIYADLECPYCRDYVPQLVRWVAATPDVSLQWHHLPLQAHEPAASQEARLAECAGNERGHAGFWHTVDWIYAHTSAEGRGVPDGTSYPDMTPQMQACVSSEESKTTVSRQAQQAAADGITGTPTLRLRDRTSGKEMHLSGAVPADALMSALDLLASPVPGR</sequence>
<dbReference type="Pfam" id="PF13462">
    <property type="entry name" value="Thioredoxin_4"/>
    <property type="match status" value="1"/>
</dbReference>
<evidence type="ECO:0000313" key="6">
    <source>
        <dbReference type="Proteomes" id="UP001242732"/>
    </source>
</evidence>
<dbReference type="InterPro" id="IPR036249">
    <property type="entry name" value="Thioredoxin-like_sf"/>
</dbReference>
<feature type="region of interest" description="Disordered" evidence="2">
    <location>
        <begin position="43"/>
        <end position="66"/>
    </location>
</feature>
<keyword evidence="3" id="KW-0472">Membrane</keyword>
<evidence type="ECO:0000259" key="4">
    <source>
        <dbReference type="PROSITE" id="PS51352"/>
    </source>
</evidence>
<dbReference type="RefSeq" id="WP_011793681.1">
    <property type="nucleotide sequence ID" value="NZ_CP023687.1"/>
</dbReference>
<dbReference type="Gene3D" id="3.40.30.10">
    <property type="entry name" value="Glutaredoxin"/>
    <property type="match status" value="1"/>
</dbReference>
<dbReference type="PANTHER" id="PTHR13887:SF56">
    <property type="entry name" value="THIOREDOXIN-LIKE REDUCTASE RV2466C"/>
    <property type="match status" value="1"/>
</dbReference>
<dbReference type="PANTHER" id="PTHR13887">
    <property type="entry name" value="GLUTATHIONE S-TRANSFERASE KAPPA"/>
    <property type="match status" value="1"/>
</dbReference>
<evidence type="ECO:0000256" key="2">
    <source>
        <dbReference type="SAM" id="MobiDB-lite"/>
    </source>
</evidence>
<feature type="transmembrane region" description="Helical" evidence="3">
    <location>
        <begin position="20"/>
        <end position="38"/>
    </location>
</feature>
<dbReference type="CDD" id="cd02972">
    <property type="entry name" value="DsbA_family"/>
    <property type="match status" value="1"/>
</dbReference>
<protein>
    <submittedName>
        <fullName evidence="5">DsbA family protein</fullName>
    </submittedName>
</protein>
<dbReference type="InterPro" id="IPR012336">
    <property type="entry name" value="Thioredoxin-like_fold"/>
</dbReference>
<dbReference type="EMBL" id="CP127363">
    <property type="protein sequence ID" value="WIY48536.1"/>
    <property type="molecule type" value="Genomic_DNA"/>
</dbReference>
<evidence type="ECO:0000313" key="5">
    <source>
        <dbReference type="EMBL" id="WIY48536.1"/>
    </source>
</evidence>
<dbReference type="SUPFAM" id="SSF52833">
    <property type="entry name" value="Thioredoxin-like"/>
    <property type="match status" value="1"/>
</dbReference>
<name>A0ABY9ANL4_PARCI</name>
<evidence type="ECO:0000256" key="1">
    <source>
        <dbReference type="ARBA" id="ARBA00005791"/>
    </source>
</evidence>
<keyword evidence="3" id="KW-0812">Transmembrane</keyword>
<proteinExistence type="inferred from homology"/>
<comment type="similarity">
    <text evidence="1">Belongs to the thioredoxin family. DsbA subfamily.</text>
</comment>
<keyword evidence="6" id="KW-1185">Reference proteome</keyword>